<keyword evidence="5 8" id="KW-0694">RNA-binding</keyword>
<dbReference type="NCBIfam" id="NF004123">
    <property type="entry name" value="PRK05610.1"/>
    <property type="match status" value="1"/>
</dbReference>
<dbReference type="InterPro" id="IPR000266">
    <property type="entry name" value="Ribosomal_uS17"/>
</dbReference>
<comment type="function">
    <text evidence="1 8">One of the primary rRNA binding proteins, it binds specifically to the 5'-end of 16S ribosomal RNA.</text>
</comment>
<dbReference type="RefSeq" id="WP_020958366.1">
    <property type="nucleotide sequence ID" value="NC_022080.4"/>
</dbReference>
<keyword evidence="6 8" id="KW-0689">Ribosomal protein</keyword>
<evidence type="ECO:0000313" key="11">
    <source>
        <dbReference type="Proteomes" id="UP000015500"/>
    </source>
</evidence>
<dbReference type="PANTHER" id="PTHR10744:SF1">
    <property type="entry name" value="SMALL RIBOSOMAL SUBUNIT PROTEIN US17M"/>
    <property type="match status" value="1"/>
</dbReference>
<dbReference type="GO" id="GO:0003735">
    <property type="term" value="F:structural constituent of ribosome"/>
    <property type="evidence" value="ECO:0007669"/>
    <property type="project" value="UniProtKB-UniRule"/>
</dbReference>
<dbReference type="GO" id="GO:0022627">
    <property type="term" value="C:cytosolic small ribosomal subunit"/>
    <property type="evidence" value="ECO:0007669"/>
    <property type="project" value="UniProtKB-UniRule"/>
</dbReference>
<evidence type="ECO:0000256" key="9">
    <source>
        <dbReference type="RuleBase" id="RU003872"/>
    </source>
</evidence>
<reference evidence="10 11" key="1">
    <citation type="journal article" date="2014" name="Genome Announc.">
        <title>Complete Genome Sequence of the Thermophilic Polychlorinated Biphenyl Degrader Geobacillus sp. Strain JF8 (NBRC 109937).</title>
        <authorList>
            <person name="Shintani M."/>
            <person name="Ohtsubo Y."/>
            <person name="Fukuda K."/>
            <person name="Hosoyama A."/>
            <person name="Ohji S."/>
            <person name="Yamazoe A."/>
            <person name="Fujita N."/>
            <person name="Nagata Y."/>
            <person name="Tsuda M."/>
            <person name="Hatta T."/>
            <person name="Kimbara K."/>
        </authorList>
    </citation>
    <scope>NUCLEOTIDE SEQUENCE [LARGE SCALE GENOMIC DNA]</scope>
    <source>
        <strain evidence="10 11">JF8</strain>
    </source>
</reference>
<dbReference type="GO" id="GO:0006412">
    <property type="term" value="P:translation"/>
    <property type="evidence" value="ECO:0007669"/>
    <property type="project" value="UniProtKB-UniRule"/>
</dbReference>
<gene>
    <name evidence="8" type="primary">rpsQ</name>
    <name evidence="10" type="ORF">M493_00920</name>
</gene>
<comment type="similarity">
    <text evidence="2 8 9">Belongs to the universal ribosomal protein uS17 family.</text>
</comment>
<dbReference type="EMBL" id="CP006254">
    <property type="protein sequence ID" value="AGT30403.1"/>
    <property type="molecule type" value="Genomic_DNA"/>
</dbReference>
<evidence type="ECO:0000256" key="5">
    <source>
        <dbReference type="ARBA" id="ARBA00022884"/>
    </source>
</evidence>
<comment type="subunit">
    <text evidence="3 8">Part of the 30S ribosomal subunit.</text>
</comment>
<dbReference type="STRING" id="1921421.M493_00920"/>
<dbReference type="KEGG" id="gjf:M493_00920"/>
<evidence type="ECO:0000256" key="6">
    <source>
        <dbReference type="ARBA" id="ARBA00022980"/>
    </source>
</evidence>
<evidence type="ECO:0000256" key="8">
    <source>
        <dbReference type="HAMAP-Rule" id="MF_01345"/>
    </source>
</evidence>
<dbReference type="OrthoDB" id="9811714at2"/>
<dbReference type="Proteomes" id="UP000015500">
    <property type="component" value="Chromosome"/>
</dbReference>
<protein>
    <recommendedName>
        <fullName evidence="8">Small ribosomal subunit protein uS17</fullName>
    </recommendedName>
</protein>
<name>S5ZJD6_GEOG3</name>
<dbReference type="AlphaFoldDB" id="S5ZJD6"/>
<organism evidence="10 11">
    <name type="scientific">Geobacillus genomosp. 3</name>
    <dbReference type="NCBI Taxonomy" id="1921421"/>
    <lineage>
        <taxon>Bacteria</taxon>
        <taxon>Bacillati</taxon>
        <taxon>Bacillota</taxon>
        <taxon>Bacilli</taxon>
        <taxon>Bacillales</taxon>
        <taxon>Anoxybacillaceae</taxon>
        <taxon>Geobacillus</taxon>
    </lineage>
</organism>
<keyword evidence="7 8" id="KW-0687">Ribonucleoprotein</keyword>
<sequence>MSERNQRKVYVGRVVSDKMDKTITVLVETYKKHPLYGKRVKYSKKYKAHDEQNIAKVGDIVKIMETRPLSATKRFRLVEVVEKAVVL</sequence>
<accession>S5ZJD6</accession>
<keyword evidence="4 8" id="KW-0699">rRNA-binding</keyword>
<evidence type="ECO:0000256" key="1">
    <source>
        <dbReference type="ARBA" id="ARBA00002932"/>
    </source>
</evidence>
<dbReference type="PANTHER" id="PTHR10744">
    <property type="entry name" value="40S RIBOSOMAL PROTEIN S11 FAMILY MEMBER"/>
    <property type="match status" value="1"/>
</dbReference>
<keyword evidence="11" id="KW-1185">Reference proteome</keyword>
<evidence type="ECO:0000256" key="4">
    <source>
        <dbReference type="ARBA" id="ARBA00022730"/>
    </source>
</evidence>
<dbReference type="HOGENOM" id="CLU_073626_1_0_9"/>
<dbReference type="InterPro" id="IPR019984">
    <property type="entry name" value="Ribosomal_uS17_bact/chlr"/>
</dbReference>
<dbReference type="GO" id="GO:0019843">
    <property type="term" value="F:rRNA binding"/>
    <property type="evidence" value="ECO:0007669"/>
    <property type="project" value="UniProtKB-UniRule"/>
</dbReference>
<dbReference type="SUPFAM" id="SSF50249">
    <property type="entry name" value="Nucleic acid-binding proteins"/>
    <property type="match status" value="1"/>
</dbReference>
<dbReference type="Pfam" id="PF00366">
    <property type="entry name" value="Ribosomal_S17"/>
    <property type="match status" value="1"/>
</dbReference>
<evidence type="ECO:0000256" key="3">
    <source>
        <dbReference type="ARBA" id="ARBA00011458"/>
    </source>
</evidence>
<dbReference type="Gene3D" id="2.40.50.140">
    <property type="entry name" value="Nucleic acid-binding proteins"/>
    <property type="match status" value="1"/>
</dbReference>
<dbReference type="InterPro" id="IPR019979">
    <property type="entry name" value="Ribosomal_uS17_CS"/>
</dbReference>
<dbReference type="FunFam" id="2.40.50.140:FF:000026">
    <property type="entry name" value="30S ribosomal protein S17"/>
    <property type="match status" value="1"/>
</dbReference>
<dbReference type="PRINTS" id="PR00973">
    <property type="entry name" value="RIBOSOMALS17"/>
</dbReference>
<evidence type="ECO:0000313" key="10">
    <source>
        <dbReference type="EMBL" id="AGT30403.1"/>
    </source>
</evidence>
<dbReference type="PROSITE" id="PS00056">
    <property type="entry name" value="RIBOSOMAL_S17"/>
    <property type="match status" value="1"/>
</dbReference>
<evidence type="ECO:0000256" key="2">
    <source>
        <dbReference type="ARBA" id="ARBA00010254"/>
    </source>
</evidence>
<proteinExistence type="inferred from homology"/>
<dbReference type="PATRIC" id="fig|1345697.3.peg.125"/>
<dbReference type="InterPro" id="IPR012340">
    <property type="entry name" value="NA-bd_OB-fold"/>
</dbReference>
<evidence type="ECO:0000256" key="7">
    <source>
        <dbReference type="ARBA" id="ARBA00023274"/>
    </source>
</evidence>
<dbReference type="CDD" id="cd00364">
    <property type="entry name" value="Ribosomal_uS17"/>
    <property type="match status" value="1"/>
</dbReference>
<dbReference type="HAMAP" id="MF_01345_B">
    <property type="entry name" value="Ribosomal_uS17_B"/>
    <property type="match status" value="1"/>
</dbReference>
<dbReference type="NCBIfam" id="TIGR03635">
    <property type="entry name" value="uS17_bact"/>
    <property type="match status" value="1"/>
</dbReference>